<gene>
    <name evidence="3" type="ORF">B0A77_01720</name>
    <name evidence="4" type="ORF">BC670_1551</name>
</gene>
<dbReference type="PANTHER" id="PTHR46797">
    <property type="entry name" value="HTH-TYPE TRANSCRIPTIONAL REGULATOR"/>
    <property type="match status" value="1"/>
</dbReference>
<evidence type="ECO:0000313" key="6">
    <source>
        <dbReference type="Proteomes" id="UP000320773"/>
    </source>
</evidence>
<comment type="caution">
    <text evidence="3">The sequence shown here is derived from an EMBL/GenBank/DDBJ whole genome shotgun (WGS) entry which is preliminary data.</text>
</comment>
<proteinExistence type="predicted"/>
<dbReference type="GO" id="GO:0005829">
    <property type="term" value="C:cytosol"/>
    <property type="evidence" value="ECO:0007669"/>
    <property type="project" value="TreeGrafter"/>
</dbReference>
<protein>
    <submittedName>
        <fullName evidence="3 4">XRE family transcriptional regulator</fullName>
    </submittedName>
</protein>
<feature type="domain" description="HTH cro/C1-type" evidence="2">
    <location>
        <begin position="13"/>
        <end position="67"/>
    </location>
</feature>
<dbReference type="PANTHER" id="PTHR46797:SF1">
    <property type="entry name" value="METHYLPHOSPHONATE SYNTHASE"/>
    <property type="match status" value="1"/>
</dbReference>
<reference evidence="3 5" key="1">
    <citation type="submission" date="2017-09" db="EMBL/GenBank/DDBJ databases">
        <title>Whole genomes of Flavobacteriaceae.</title>
        <authorList>
            <person name="Stine C."/>
            <person name="Li C."/>
            <person name="Tadesse D."/>
        </authorList>
    </citation>
    <scope>NUCLEOTIDE SEQUENCE [LARGE SCALE GENOMIC DNA]</scope>
    <source>
        <strain evidence="3 5">ATCC 35036</strain>
    </source>
</reference>
<dbReference type="InterPro" id="IPR050807">
    <property type="entry name" value="TransReg_Diox_bact_type"/>
</dbReference>
<dbReference type="PROSITE" id="PS50943">
    <property type="entry name" value="HTH_CROC1"/>
    <property type="match status" value="1"/>
</dbReference>
<dbReference type="InterPro" id="IPR001387">
    <property type="entry name" value="Cro/C1-type_HTH"/>
</dbReference>
<organism evidence="3 5">
    <name type="scientific">Flavobacterium branchiophilum</name>
    <dbReference type="NCBI Taxonomy" id="55197"/>
    <lineage>
        <taxon>Bacteria</taxon>
        <taxon>Pseudomonadati</taxon>
        <taxon>Bacteroidota</taxon>
        <taxon>Flavobacteriia</taxon>
        <taxon>Flavobacteriales</taxon>
        <taxon>Flavobacteriaceae</taxon>
        <taxon>Flavobacterium</taxon>
    </lineage>
</organism>
<sequence>MTNTINTQVGDRIKYFRKSLNISQETLANMAEIERGYMSAVENGKRNVSLVVLEKIIVALELDFSVFFNDEIFKK</sequence>
<dbReference type="CDD" id="cd00093">
    <property type="entry name" value="HTH_XRE"/>
    <property type="match status" value="1"/>
</dbReference>
<dbReference type="GO" id="GO:0003677">
    <property type="term" value="F:DNA binding"/>
    <property type="evidence" value="ECO:0007669"/>
    <property type="project" value="UniProtKB-KW"/>
</dbReference>
<dbReference type="GO" id="GO:0003700">
    <property type="term" value="F:DNA-binding transcription factor activity"/>
    <property type="evidence" value="ECO:0007669"/>
    <property type="project" value="TreeGrafter"/>
</dbReference>
<dbReference type="AlphaFoldDB" id="A0A2H3KGB3"/>
<dbReference type="RefSeq" id="WP_089081424.1">
    <property type="nucleotide sequence ID" value="NZ_PCMW01000008.1"/>
</dbReference>
<dbReference type="EMBL" id="VFPJ01000001">
    <property type="protein sequence ID" value="TQM40649.1"/>
    <property type="molecule type" value="Genomic_DNA"/>
</dbReference>
<evidence type="ECO:0000313" key="3">
    <source>
        <dbReference type="EMBL" id="PDS26728.1"/>
    </source>
</evidence>
<dbReference type="Proteomes" id="UP000220828">
    <property type="component" value="Unassembled WGS sequence"/>
</dbReference>
<dbReference type="Pfam" id="PF01381">
    <property type="entry name" value="HTH_3"/>
    <property type="match status" value="1"/>
</dbReference>
<dbReference type="EMBL" id="PCMW01000008">
    <property type="protein sequence ID" value="PDS26728.1"/>
    <property type="molecule type" value="Genomic_DNA"/>
</dbReference>
<dbReference type="OrthoDB" id="9814553at2"/>
<dbReference type="Proteomes" id="UP000320773">
    <property type="component" value="Unassembled WGS sequence"/>
</dbReference>
<accession>A0A2H3KGB3</accession>
<reference evidence="4 6" key="2">
    <citation type="submission" date="2019-06" db="EMBL/GenBank/DDBJ databases">
        <title>Genomic Encyclopedia of Archaeal and Bacterial Type Strains, Phase II (KMG-II): from individual species to whole genera.</title>
        <authorList>
            <person name="Goeker M."/>
        </authorList>
    </citation>
    <scope>NUCLEOTIDE SEQUENCE [LARGE SCALE GENOMIC DNA]</scope>
    <source>
        <strain evidence="4 6">DSM 24789</strain>
    </source>
</reference>
<evidence type="ECO:0000256" key="1">
    <source>
        <dbReference type="ARBA" id="ARBA00023125"/>
    </source>
</evidence>
<keyword evidence="1 4" id="KW-0238">DNA-binding</keyword>
<dbReference type="SUPFAM" id="SSF47413">
    <property type="entry name" value="lambda repressor-like DNA-binding domains"/>
    <property type="match status" value="1"/>
</dbReference>
<dbReference type="SMART" id="SM00530">
    <property type="entry name" value="HTH_XRE"/>
    <property type="match status" value="1"/>
</dbReference>
<evidence type="ECO:0000313" key="4">
    <source>
        <dbReference type="EMBL" id="TQM40649.1"/>
    </source>
</evidence>
<dbReference type="Gene3D" id="1.10.260.40">
    <property type="entry name" value="lambda repressor-like DNA-binding domains"/>
    <property type="match status" value="1"/>
</dbReference>
<name>A0A2H3KGB3_9FLAO</name>
<evidence type="ECO:0000313" key="5">
    <source>
        <dbReference type="Proteomes" id="UP000220828"/>
    </source>
</evidence>
<evidence type="ECO:0000259" key="2">
    <source>
        <dbReference type="PROSITE" id="PS50943"/>
    </source>
</evidence>
<dbReference type="InterPro" id="IPR010982">
    <property type="entry name" value="Lambda_DNA-bd_dom_sf"/>
</dbReference>